<accession>A0ABR8XXM4</accession>
<evidence type="ECO:0000313" key="1">
    <source>
        <dbReference type="EMBL" id="MBD8036702.1"/>
    </source>
</evidence>
<organism evidence="1 2">
    <name type="scientific">Solibacillus faecavium</name>
    <dbReference type="NCBI Taxonomy" id="2762221"/>
    <lineage>
        <taxon>Bacteria</taxon>
        <taxon>Bacillati</taxon>
        <taxon>Bacillota</taxon>
        <taxon>Bacilli</taxon>
        <taxon>Bacillales</taxon>
        <taxon>Caryophanaceae</taxon>
        <taxon>Solibacillus</taxon>
    </lineage>
</organism>
<dbReference type="Proteomes" id="UP000619101">
    <property type="component" value="Unassembled WGS sequence"/>
</dbReference>
<comment type="caution">
    <text evidence="1">The sequence shown here is derived from an EMBL/GenBank/DDBJ whole genome shotgun (WGS) entry which is preliminary data.</text>
</comment>
<gene>
    <name evidence="1" type="ORF">H9635_08105</name>
</gene>
<protein>
    <recommendedName>
        <fullName evidence="3">DUF4340 domain-containing protein</fullName>
    </recommendedName>
</protein>
<evidence type="ECO:0008006" key="3">
    <source>
        <dbReference type="Google" id="ProtNLM"/>
    </source>
</evidence>
<dbReference type="RefSeq" id="WP_191699687.1">
    <property type="nucleotide sequence ID" value="NZ_JACSPZ010000003.1"/>
</dbReference>
<reference evidence="1 2" key="1">
    <citation type="submission" date="2020-08" db="EMBL/GenBank/DDBJ databases">
        <title>A Genomic Blueprint of the Chicken Gut Microbiome.</title>
        <authorList>
            <person name="Gilroy R."/>
            <person name="Ravi A."/>
            <person name="Getino M."/>
            <person name="Pursley I."/>
            <person name="Horton D.L."/>
            <person name="Alikhan N.-F."/>
            <person name="Baker D."/>
            <person name="Gharbi K."/>
            <person name="Hall N."/>
            <person name="Watson M."/>
            <person name="Adriaenssens E.M."/>
            <person name="Foster-Nyarko E."/>
            <person name="Jarju S."/>
            <person name="Secka A."/>
            <person name="Antonio M."/>
            <person name="Oren A."/>
            <person name="Chaudhuri R."/>
            <person name="La Ragione R.M."/>
            <person name="Hildebrand F."/>
            <person name="Pallen M.J."/>
        </authorList>
    </citation>
    <scope>NUCLEOTIDE SEQUENCE [LARGE SCALE GENOMIC DNA]</scope>
    <source>
        <strain evidence="1 2">A46</strain>
    </source>
</reference>
<dbReference type="EMBL" id="JACSPZ010000003">
    <property type="protein sequence ID" value="MBD8036702.1"/>
    <property type="molecule type" value="Genomic_DNA"/>
</dbReference>
<name>A0ABR8XXM4_9BACL</name>
<keyword evidence="2" id="KW-1185">Reference proteome</keyword>
<evidence type="ECO:0000313" key="2">
    <source>
        <dbReference type="Proteomes" id="UP000619101"/>
    </source>
</evidence>
<sequence>MMKILIGILILTGSITLFLFYNQKQLPTEEDVFNMTDKWSLRTEEVYFVREIDGDWLTMFRNSHSITVARLEQNWLGNWKVRDEEGYESTLISTSYPPREEDEITWASSGSNGKSLSYYFGQILNPMIYRIEVETKKNVFEDALIFSPQGLRFFFIKSDEDMFLPVNIRAFSEAGELIYSTVK</sequence>
<proteinExistence type="predicted"/>